<evidence type="ECO:0000256" key="1">
    <source>
        <dbReference type="SAM" id="SignalP"/>
    </source>
</evidence>
<keyword evidence="1" id="KW-0732">Signal</keyword>
<feature type="signal peptide" evidence="1">
    <location>
        <begin position="1"/>
        <end position="23"/>
    </location>
</feature>
<dbReference type="HOGENOM" id="CLU_2308515_0_0_1"/>
<dbReference type="InParanoid" id="G0P1M7"/>
<reference evidence="3" key="1">
    <citation type="submission" date="2011-07" db="EMBL/GenBank/DDBJ databases">
        <authorList>
            <consortium name="Caenorhabditis brenneri Sequencing and Analysis Consortium"/>
            <person name="Wilson R.K."/>
        </authorList>
    </citation>
    <scope>NUCLEOTIDE SEQUENCE [LARGE SCALE GENOMIC DNA]</scope>
    <source>
        <strain evidence="3">PB2801</strain>
    </source>
</reference>
<organism evidence="3">
    <name type="scientific">Caenorhabditis brenneri</name>
    <name type="common">Nematode worm</name>
    <dbReference type="NCBI Taxonomy" id="135651"/>
    <lineage>
        <taxon>Eukaryota</taxon>
        <taxon>Metazoa</taxon>
        <taxon>Ecdysozoa</taxon>
        <taxon>Nematoda</taxon>
        <taxon>Chromadorea</taxon>
        <taxon>Rhabditida</taxon>
        <taxon>Rhabditina</taxon>
        <taxon>Rhabditomorpha</taxon>
        <taxon>Rhabditoidea</taxon>
        <taxon>Rhabditidae</taxon>
        <taxon>Peloderinae</taxon>
        <taxon>Caenorhabditis</taxon>
    </lineage>
</organism>
<gene>
    <name evidence="2" type="ORF">CAEBREN_16392</name>
</gene>
<name>G0P1M7_CAEBE</name>
<dbReference type="Proteomes" id="UP000008068">
    <property type="component" value="Unassembled WGS sequence"/>
</dbReference>
<keyword evidence="3" id="KW-1185">Reference proteome</keyword>
<accession>G0P1M7</accession>
<dbReference type="AlphaFoldDB" id="G0P1M7"/>
<sequence length="100" mass="11379">MWSSSLLFFLLILGPMFVPQSSAKDAPTFAASKANIVEDKSDLNVIAEKVVNRLVNALKRKDDHEIDLIIDESFKFEKCGKLVERRAWISELMKKLRKGV</sequence>
<protein>
    <submittedName>
        <fullName evidence="2">Uncharacterized protein</fullName>
    </submittedName>
</protein>
<feature type="chain" id="PRO_5003406746" evidence="1">
    <location>
        <begin position="24"/>
        <end position="100"/>
    </location>
</feature>
<proteinExistence type="predicted"/>
<evidence type="ECO:0000313" key="3">
    <source>
        <dbReference type="Proteomes" id="UP000008068"/>
    </source>
</evidence>
<evidence type="ECO:0000313" key="2">
    <source>
        <dbReference type="EMBL" id="EGT42403.1"/>
    </source>
</evidence>
<dbReference type="EMBL" id="GL380015">
    <property type="protein sequence ID" value="EGT42403.1"/>
    <property type="molecule type" value="Genomic_DNA"/>
</dbReference>